<dbReference type="RefSeq" id="WP_220109008.1">
    <property type="nucleotide sequence ID" value="NZ_JAHZST010000004.1"/>
</dbReference>
<evidence type="ECO:0000259" key="1">
    <source>
        <dbReference type="Pfam" id="PF00857"/>
    </source>
</evidence>
<keyword evidence="3" id="KW-1185">Reference proteome</keyword>
<accession>A0ABS7E1E5</accession>
<evidence type="ECO:0000313" key="3">
    <source>
        <dbReference type="Proteomes" id="UP001195963"/>
    </source>
</evidence>
<protein>
    <submittedName>
        <fullName evidence="2">Isochorismatase family protein</fullName>
    </submittedName>
</protein>
<gene>
    <name evidence="2" type="ORF">K0625_06800</name>
</gene>
<name>A0ABS7E1E5_9GAMM</name>
<dbReference type="Gene3D" id="3.40.50.850">
    <property type="entry name" value="Isochorismatase-like"/>
    <property type="match status" value="1"/>
</dbReference>
<evidence type="ECO:0000313" key="2">
    <source>
        <dbReference type="EMBL" id="MBW8183370.1"/>
    </source>
</evidence>
<proteinExistence type="predicted"/>
<sequence length="180" mass="20323">MLNPQECVLVVVDVQGKLAQVMDSSAELHQTLLNLIKGTALFDIPTLWLEQLPDKLGQTSPILYQELIKHSSPIAKQHFSGWQAEQFKEQLTALNRTQVLLVGIESHVCVYQTCSDLLENDFDVHLIVDAISSRTYANKQLGIEMMQHKGAQITNMESLLFELQHEAVGERFKALLKLIK</sequence>
<dbReference type="Pfam" id="PF00857">
    <property type="entry name" value="Isochorismatase"/>
    <property type="match status" value="1"/>
</dbReference>
<dbReference type="InterPro" id="IPR036380">
    <property type="entry name" value="Isochorismatase-like_sf"/>
</dbReference>
<dbReference type="PANTHER" id="PTHR14119:SF3">
    <property type="entry name" value="ISOCHORISMATASE DOMAIN-CONTAINING PROTEIN 2"/>
    <property type="match status" value="1"/>
</dbReference>
<organism evidence="2 3">
    <name type="scientific">Shewanella nanhaiensis</name>
    <dbReference type="NCBI Taxonomy" id="2864872"/>
    <lineage>
        <taxon>Bacteria</taxon>
        <taxon>Pseudomonadati</taxon>
        <taxon>Pseudomonadota</taxon>
        <taxon>Gammaproteobacteria</taxon>
        <taxon>Alteromonadales</taxon>
        <taxon>Shewanellaceae</taxon>
        <taxon>Shewanella</taxon>
    </lineage>
</organism>
<dbReference type="SUPFAM" id="SSF52499">
    <property type="entry name" value="Isochorismatase-like hydrolases"/>
    <property type="match status" value="1"/>
</dbReference>
<dbReference type="EMBL" id="JAHZST010000004">
    <property type="protein sequence ID" value="MBW8183370.1"/>
    <property type="molecule type" value="Genomic_DNA"/>
</dbReference>
<dbReference type="InterPro" id="IPR050993">
    <property type="entry name" value="Isochorismatase_domain"/>
</dbReference>
<dbReference type="Proteomes" id="UP001195963">
    <property type="component" value="Unassembled WGS sequence"/>
</dbReference>
<dbReference type="PANTHER" id="PTHR14119">
    <property type="entry name" value="HYDROLASE"/>
    <property type="match status" value="1"/>
</dbReference>
<reference evidence="2 3" key="1">
    <citation type="submission" date="2021-07" db="EMBL/GenBank/DDBJ databases">
        <title>Shewanella sp. nov, isolated from SCS.</title>
        <authorList>
            <person name="Cao W.R."/>
        </authorList>
    </citation>
    <scope>NUCLEOTIDE SEQUENCE [LARGE SCALE GENOMIC DNA]</scope>
    <source>
        <strain evidence="2 3">NR704-98</strain>
    </source>
</reference>
<dbReference type="InterPro" id="IPR000868">
    <property type="entry name" value="Isochorismatase-like_dom"/>
</dbReference>
<comment type="caution">
    <text evidence="2">The sequence shown here is derived from an EMBL/GenBank/DDBJ whole genome shotgun (WGS) entry which is preliminary data.</text>
</comment>
<feature type="domain" description="Isochorismatase-like" evidence="1">
    <location>
        <begin position="8"/>
        <end position="157"/>
    </location>
</feature>